<protein>
    <submittedName>
        <fullName evidence="1">Uncharacterized protein</fullName>
    </submittedName>
</protein>
<dbReference type="Proteomes" id="UP000422221">
    <property type="component" value="Unassembled WGS sequence"/>
</dbReference>
<gene>
    <name evidence="1" type="ORF">F3F73_08445</name>
</gene>
<dbReference type="EMBL" id="VWMK01000006">
    <property type="protein sequence ID" value="KAA3766890.1"/>
    <property type="molecule type" value="Genomic_DNA"/>
</dbReference>
<organism evidence="1 2">
    <name type="scientific">Bacteroides salyersiae</name>
    <dbReference type="NCBI Taxonomy" id="291644"/>
    <lineage>
        <taxon>Bacteria</taxon>
        <taxon>Pseudomonadati</taxon>
        <taxon>Bacteroidota</taxon>
        <taxon>Bacteroidia</taxon>
        <taxon>Bacteroidales</taxon>
        <taxon>Bacteroidaceae</taxon>
        <taxon>Bacteroides</taxon>
    </lineage>
</organism>
<comment type="caution">
    <text evidence="1">The sequence shown here is derived from an EMBL/GenBank/DDBJ whole genome shotgun (WGS) entry which is preliminary data.</text>
</comment>
<name>A0A7J4XKM8_9BACE</name>
<evidence type="ECO:0000313" key="1">
    <source>
        <dbReference type="EMBL" id="KAA3766890.1"/>
    </source>
</evidence>
<dbReference type="AlphaFoldDB" id="A0A7J4XKM8"/>
<accession>A0A7J4XKM8</accession>
<sequence>MILFSLFLIPISLYLKIQNIPMFSLRTSPCCVQEHPDVVHENIPMFSDYILYFEESGYLYLRYEE</sequence>
<reference evidence="1 2" key="1">
    <citation type="journal article" date="2019" name="Nat. Med.">
        <title>A library of human gut bacterial isolates paired with longitudinal multiomics data enables mechanistic microbiome research.</title>
        <authorList>
            <person name="Poyet M."/>
            <person name="Groussin M."/>
            <person name="Gibbons S.M."/>
            <person name="Avila-Pacheco J."/>
            <person name="Jiang X."/>
            <person name="Kearney S.M."/>
            <person name="Perrotta A.R."/>
            <person name="Berdy B."/>
            <person name="Zhao S."/>
            <person name="Lieberman T.D."/>
            <person name="Swanson P.K."/>
            <person name="Smith M."/>
            <person name="Roesemann S."/>
            <person name="Alexander J.E."/>
            <person name="Rich S.A."/>
            <person name="Livny J."/>
            <person name="Vlamakis H."/>
            <person name="Clish C."/>
            <person name="Bullock K."/>
            <person name="Deik A."/>
            <person name="Scott J."/>
            <person name="Pierce K.A."/>
            <person name="Xavier R.J."/>
            <person name="Alm E.J."/>
        </authorList>
    </citation>
    <scope>NUCLEOTIDE SEQUENCE [LARGE SCALE GENOMIC DNA]</scope>
    <source>
        <strain evidence="1 2">BIOML-A10</strain>
    </source>
</reference>
<evidence type="ECO:0000313" key="2">
    <source>
        <dbReference type="Proteomes" id="UP000422221"/>
    </source>
</evidence>
<proteinExistence type="predicted"/>